<dbReference type="NCBIfam" id="TIGR00726">
    <property type="entry name" value="peptidoglycan editing factor PgeF"/>
    <property type="match status" value="1"/>
</dbReference>
<keyword evidence="6" id="KW-0862">Zinc</keyword>
<comment type="catalytic activity">
    <reaction evidence="9">
        <text>S-methyl-5'-thioadenosine + phosphate = 5-(methylsulfanyl)-alpha-D-ribose 1-phosphate + adenine</text>
        <dbReference type="Rhea" id="RHEA:11852"/>
        <dbReference type="ChEBI" id="CHEBI:16708"/>
        <dbReference type="ChEBI" id="CHEBI:17509"/>
        <dbReference type="ChEBI" id="CHEBI:43474"/>
        <dbReference type="ChEBI" id="CHEBI:58533"/>
        <dbReference type="EC" id="2.4.2.28"/>
    </reaction>
    <physiologicalReaction direction="left-to-right" evidence="9">
        <dbReference type="Rhea" id="RHEA:11853"/>
    </physiologicalReaction>
</comment>
<comment type="catalytic activity">
    <reaction evidence="8">
        <text>adenosine + phosphate = alpha-D-ribose 1-phosphate + adenine</text>
        <dbReference type="Rhea" id="RHEA:27642"/>
        <dbReference type="ChEBI" id="CHEBI:16335"/>
        <dbReference type="ChEBI" id="CHEBI:16708"/>
        <dbReference type="ChEBI" id="CHEBI:43474"/>
        <dbReference type="ChEBI" id="CHEBI:57720"/>
        <dbReference type="EC" id="2.4.2.1"/>
    </reaction>
    <physiologicalReaction direction="left-to-right" evidence="8">
        <dbReference type="Rhea" id="RHEA:27643"/>
    </physiologicalReaction>
</comment>
<dbReference type="InterPro" id="IPR038371">
    <property type="entry name" value="Cu_polyphenol_OxRdtase_sf"/>
</dbReference>
<comment type="similarity">
    <text evidence="2 10">Belongs to the purine nucleoside phosphorylase YfiH/LACC1 family.</text>
</comment>
<dbReference type="GO" id="GO:0017061">
    <property type="term" value="F:S-methyl-5-thioadenosine phosphorylase activity"/>
    <property type="evidence" value="ECO:0007669"/>
    <property type="project" value="UniProtKB-EC"/>
</dbReference>
<evidence type="ECO:0000256" key="3">
    <source>
        <dbReference type="ARBA" id="ARBA00022679"/>
    </source>
</evidence>
<dbReference type="RefSeq" id="WP_152763229.1">
    <property type="nucleotide sequence ID" value="NZ_WHLY01000002.1"/>
</dbReference>
<keyword evidence="5" id="KW-0378">Hydrolase</keyword>
<dbReference type="Pfam" id="PF02578">
    <property type="entry name" value="Cu-oxidase_4"/>
    <property type="match status" value="1"/>
</dbReference>
<dbReference type="InterPro" id="IPR011324">
    <property type="entry name" value="Cytotoxic_necrot_fac-like_cat"/>
</dbReference>
<dbReference type="SUPFAM" id="SSF64438">
    <property type="entry name" value="CNF1/YfiH-like putative cysteine hydrolases"/>
    <property type="match status" value="1"/>
</dbReference>
<dbReference type="Proteomes" id="UP000479293">
    <property type="component" value="Unassembled WGS sequence"/>
</dbReference>
<dbReference type="CDD" id="cd16833">
    <property type="entry name" value="YfiH"/>
    <property type="match status" value="1"/>
</dbReference>
<comment type="catalytic activity">
    <reaction evidence="1">
        <text>inosine + phosphate = alpha-D-ribose 1-phosphate + hypoxanthine</text>
        <dbReference type="Rhea" id="RHEA:27646"/>
        <dbReference type="ChEBI" id="CHEBI:17368"/>
        <dbReference type="ChEBI" id="CHEBI:17596"/>
        <dbReference type="ChEBI" id="CHEBI:43474"/>
        <dbReference type="ChEBI" id="CHEBI:57720"/>
        <dbReference type="EC" id="2.4.2.1"/>
    </reaction>
    <physiologicalReaction direction="left-to-right" evidence="1">
        <dbReference type="Rhea" id="RHEA:27647"/>
    </physiologicalReaction>
</comment>
<dbReference type="Gene3D" id="3.60.140.10">
    <property type="entry name" value="CNF1/YfiH-like putative cysteine hydrolases"/>
    <property type="match status" value="1"/>
</dbReference>
<evidence type="ECO:0000256" key="4">
    <source>
        <dbReference type="ARBA" id="ARBA00022723"/>
    </source>
</evidence>
<keyword evidence="12" id="KW-1185">Reference proteome</keyword>
<comment type="catalytic activity">
    <reaction evidence="7">
        <text>adenosine + H2O + H(+) = inosine + NH4(+)</text>
        <dbReference type="Rhea" id="RHEA:24408"/>
        <dbReference type="ChEBI" id="CHEBI:15377"/>
        <dbReference type="ChEBI" id="CHEBI:15378"/>
        <dbReference type="ChEBI" id="CHEBI:16335"/>
        <dbReference type="ChEBI" id="CHEBI:17596"/>
        <dbReference type="ChEBI" id="CHEBI:28938"/>
        <dbReference type="EC" id="3.5.4.4"/>
    </reaction>
    <physiologicalReaction direction="left-to-right" evidence="7">
        <dbReference type="Rhea" id="RHEA:24409"/>
    </physiologicalReaction>
</comment>
<dbReference type="GO" id="GO:0016787">
    <property type="term" value="F:hydrolase activity"/>
    <property type="evidence" value="ECO:0007669"/>
    <property type="project" value="UniProtKB-KW"/>
</dbReference>
<gene>
    <name evidence="11" type="primary">pgeF</name>
    <name evidence="11" type="ORF">GBK04_21435</name>
</gene>
<dbReference type="AlphaFoldDB" id="A0A7C9BIC8"/>
<dbReference type="EMBL" id="WHLY01000002">
    <property type="protein sequence ID" value="MPR35841.1"/>
    <property type="molecule type" value="Genomic_DNA"/>
</dbReference>
<proteinExistence type="inferred from homology"/>
<accession>A0A7C9BIC8</accession>
<dbReference type="InterPro" id="IPR003730">
    <property type="entry name" value="Cu_polyphenol_OxRdtase"/>
</dbReference>
<evidence type="ECO:0000256" key="9">
    <source>
        <dbReference type="ARBA" id="ARBA00049893"/>
    </source>
</evidence>
<evidence type="ECO:0000256" key="7">
    <source>
        <dbReference type="ARBA" id="ARBA00047989"/>
    </source>
</evidence>
<evidence type="ECO:0000313" key="12">
    <source>
        <dbReference type="Proteomes" id="UP000479293"/>
    </source>
</evidence>
<evidence type="ECO:0000256" key="6">
    <source>
        <dbReference type="ARBA" id="ARBA00022833"/>
    </source>
</evidence>
<organism evidence="11 12">
    <name type="scientific">Salmonirosea aquatica</name>
    <dbReference type="NCBI Taxonomy" id="2654236"/>
    <lineage>
        <taxon>Bacteria</taxon>
        <taxon>Pseudomonadati</taxon>
        <taxon>Bacteroidota</taxon>
        <taxon>Cytophagia</taxon>
        <taxon>Cytophagales</taxon>
        <taxon>Spirosomataceae</taxon>
        <taxon>Salmonirosea</taxon>
    </lineage>
</organism>
<evidence type="ECO:0000256" key="8">
    <source>
        <dbReference type="ARBA" id="ARBA00048968"/>
    </source>
</evidence>
<evidence type="ECO:0000256" key="2">
    <source>
        <dbReference type="ARBA" id="ARBA00007353"/>
    </source>
</evidence>
<sequence length="255" mass="27890">MNTPPATSSPLYRSPDIFASFPELLAAESTRHGGVSPAPFASLNLGLSTADIPENVAENRSRFWRALGVNPHQVATSHQVHGSEILTVTQPGHYSGYDSLITRHKGILLAVTVADCTPVLIFDLRHEAVAAIHAGWRGTVQGIVTKTLEKMQLEFGTDPADCYAYVGTCIDECSFEVGLEVAEQFSDVHQRFDPATGKHLVDLKIANRDQLLGVGVRKDHIQISAYSTVLHNHTYFSYRHEKGQTGRMLVCIGIV</sequence>
<evidence type="ECO:0000313" key="11">
    <source>
        <dbReference type="EMBL" id="MPR35841.1"/>
    </source>
</evidence>
<dbReference type="GO" id="GO:0005507">
    <property type="term" value="F:copper ion binding"/>
    <property type="evidence" value="ECO:0007669"/>
    <property type="project" value="TreeGrafter"/>
</dbReference>
<reference evidence="11 12" key="1">
    <citation type="submission" date="2019-10" db="EMBL/GenBank/DDBJ databases">
        <title>Draft Genome Sequence of Cytophagaceae sp. SJW1-29.</title>
        <authorList>
            <person name="Choi A."/>
        </authorList>
    </citation>
    <scope>NUCLEOTIDE SEQUENCE [LARGE SCALE GENOMIC DNA]</scope>
    <source>
        <strain evidence="11 12">SJW1-29</strain>
    </source>
</reference>
<keyword evidence="3" id="KW-0808">Transferase</keyword>
<protein>
    <recommendedName>
        <fullName evidence="10">Purine nucleoside phosphorylase</fullName>
    </recommendedName>
</protein>
<evidence type="ECO:0000256" key="10">
    <source>
        <dbReference type="RuleBase" id="RU361274"/>
    </source>
</evidence>
<dbReference type="PANTHER" id="PTHR30616:SF2">
    <property type="entry name" value="PURINE NUCLEOSIDE PHOSPHORYLASE LACC1"/>
    <property type="match status" value="1"/>
</dbReference>
<evidence type="ECO:0000256" key="1">
    <source>
        <dbReference type="ARBA" id="ARBA00000553"/>
    </source>
</evidence>
<evidence type="ECO:0000256" key="5">
    <source>
        <dbReference type="ARBA" id="ARBA00022801"/>
    </source>
</evidence>
<keyword evidence="4" id="KW-0479">Metal-binding</keyword>
<dbReference type="PANTHER" id="PTHR30616">
    <property type="entry name" value="UNCHARACTERIZED PROTEIN YFIH"/>
    <property type="match status" value="1"/>
</dbReference>
<comment type="caution">
    <text evidence="11">The sequence shown here is derived from an EMBL/GenBank/DDBJ whole genome shotgun (WGS) entry which is preliminary data.</text>
</comment>
<name>A0A7C9BIC8_9BACT</name>